<protein>
    <submittedName>
        <fullName evidence="1">Uncharacterized protein</fullName>
    </submittedName>
</protein>
<evidence type="ECO:0000313" key="1">
    <source>
        <dbReference type="EMBL" id="KAJ2977677.1"/>
    </source>
</evidence>
<organism evidence="1 2">
    <name type="scientific">Xylaria curta</name>
    <dbReference type="NCBI Taxonomy" id="42375"/>
    <lineage>
        <taxon>Eukaryota</taxon>
        <taxon>Fungi</taxon>
        <taxon>Dikarya</taxon>
        <taxon>Ascomycota</taxon>
        <taxon>Pezizomycotina</taxon>
        <taxon>Sordariomycetes</taxon>
        <taxon>Xylariomycetidae</taxon>
        <taxon>Xylariales</taxon>
        <taxon>Xylariaceae</taxon>
        <taxon>Xylaria</taxon>
    </lineage>
</organism>
<dbReference type="Proteomes" id="UP001143856">
    <property type="component" value="Unassembled WGS sequence"/>
</dbReference>
<accession>A0ACC1NED1</accession>
<dbReference type="EMBL" id="JAPDGR010002098">
    <property type="protein sequence ID" value="KAJ2977677.1"/>
    <property type="molecule type" value="Genomic_DNA"/>
</dbReference>
<name>A0ACC1NED1_9PEZI</name>
<comment type="caution">
    <text evidence="1">The sequence shown here is derived from an EMBL/GenBank/DDBJ whole genome shotgun (WGS) entry which is preliminary data.</text>
</comment>
<proteinExistence type="predicted"/>
<sequence>MAPIPVYTDSPITAAKPDGVTPKTVSRDSASNTNKARASPTSTYTPSMYAAARPGAAPSLPTPTSTGPNVTQPYPPLQSTPTTSIASANTSRLPKTRPPVATMIYPHQMAIPAPAAPQPSQQRGTSTTTMAPSLPYGTRLPSTTMGISGDGGASLSHPAGYQQNANASELDHYQRSAMEQRELDDNGDSIWGAAKRLAQQTGERLAAAESGVWKKINKE</sequence>
<keyword evidence="2" id="KW-1185">Reference proteome</keyword>
<reference evidence="1" key="1">
    <citation type="submission" date="2022-10" db="EMBL/GenBank/DDBJ databases">
        <title>Genome Sequence of Xylaria curta.</title>
        <authorList>
            <person name="Buettner E."/>
        </authorList>
    </citation>
    <scope>NUCLEOTIDE SEQUENCE</scope>
    <source>
        <strain evidence="1">Babe10</strain>
    </source>
</reference>
<evidence type="ECO:0000313" key="2">
    <source>
        <dbReference type="Proteomes" id="UP001143856"/>
    </source>
</evidence>
<gene>
    <name evidence="1" type="ORF">NUW58_g7738</name>
</gene>